<keyword evidence="2" id="KW-1185">Reference proteome</keyword>
<evidence type="ECO:0000313" key="1">
    <source>
        <dbReference type="EMBL" id="KAJ8670023.1"/>
    </source>
</evidence>
<name>A0ACC2NGU1_9HYME</name>
<proteinExistence type="predicted"/>
<dbReference type="Proteomes" id="UP001239111">
    <property type="component" value="Chromosome 3"/>
</dbReference>
<accession>A0ACC2NGU1</accession>
<gene>
    <name evidence="1" type="ORF">QAD02_001282</name>
</gene>
<sequence>MATAQLALRRCSTATRARGDYKKLEPRVGHRGFHRSAELSISDENFLSYKTLLLTRARNLTMQDLDGCLYSSCFGLLGLVKPVLKVTYDPSDIKKLMKDETAVFMGALLLKLQAIHINRSKMAKQWNPVPDGSGEDPAISSTVLTSRLTPISCTPNVGHCPTSNNKFFMYAIEPIKVGDQLFSSIADSSIYCNATKPERQFIHSAYYKSFCDCRACTDNWDRILYPAKAPSIHSAKAAILDELTAEFNEIKKKSRIHSFRRMGLIDSQLIDSARKLMIRAWEHFPMPSRFTFEVIKFVIELFEDVLPYKVAITHVLT</sequence>
<protein>
    <submittedName>
        <fullName evidence="1">Uncharacterized protein</fullName>
    </submittedName>
</protein>
<comment type="caution">
    <text evidence="1">The sequence shown here is derived from an EMBL/GenBank/DDBJ whole genome shotgun (WGS) entry which is preliminary data.</text>
</comment>
<dbReference type="EMBL" id="CM056743">
    <property type="protein sequence ID" value="KAJ8670023.1"/>
    <property type="molecule type" value="Genomic_DNA"/>
</dbReference>
<reference evidence="1" key="1">
    <citation type="submission" date="2023-04" db="EMBL/GenBank/DDBJ databases">
        <title>A chromosome-level genome assembly of the parasitoid wasp Eretmocerus hayati.</title>
        <authorList>
            <person name="Zhong Y."/>
            <person name="Liu S."/>
            <person name="Liu Y."/>
        </authorList>
    </citation>
    <scope>NUCLEOTIDE SEQUENCE</scope>
    <source>
        <strain evidence="1">ZJU_SS_LIU_2023</strain>
    </source>
</reference>
<organism evidence="1 2">
    <name type="scientific">Eretmocerus hayati</name>
    <dbReference type="NCBI Taxonomy" id="131215"/>
    <lineage>
        <taxon>Eukaryota</taxon>
        <taxon>Metazoa</taxon>
        <taxon>Ecdysozoa</taxon>
        <taxon>Arthropoda</taxon>
        <taxon>Hexapoda</taxon>
        <taxon>Insecta</taxon>
        <taxon>Pterygota</taxon>
        <taxon>Neoptera</taxon>
        <taxon>Endopterygota</taxon>
        <taxon>Hymenoptera</taxon>
        <taxon>Apocrita</taxon>
        <taxon>Proctotrupomorpha</taxon>
        <taxon>Chalcidoidea</taxon>
        <taxon>Aphelinidae</taxon>
        <taxon>Aphelininae</taxon>
        <taxon>Eretmocerus</taxon>
    </lineage>
</organism>
<evidence type="ECO:0000313" key="2">
    <source>
        <dbReference type="Proteomes" id="UP001239111"/>
    </source>
</evidence>